<dbReference type="EMBL" id="MIGC01008179">
    <property type="protein sequence ID" value="PHJ15441.1"/>
    <property type="molecule type" value="Genomic_DNA"/>
</dbReference>
<organism evidence="1 2">
    <name type="scientific">Cystoisospora suis</name>
    <dbReference type="NCBI Taxonomy" id="483139"/>
    <lineage>
        <taxon>Eukaryota</taxon>
        <taxon>Sar</taxon>
        <taxon>Alveolata</taxon>
        <taxon>Apicomplexa</taxon>
        <taxon>Conoidasida</taxon>
        <taxon>Coccidia</taxon>
        <taxon>Eucoccidiorida</taxon>
        <taxon>Eimeriorina</taxon>
        <taxon>Sarcocystidae</taxon>
        <taxon>Cystoisospora</taxon>
    </lineage>
</organism>
<accession>A0A2C6J9G5</accession>
<proteinExistence type="predicted"/>
<name>A0A2C6J9G5_9APIC</name>
<sequence length="19" mass="2335">MCIQLNTYMHTYQEMSLEV</sequence>
<evidence type="ECO:0000313" key="1">
    <source>
        <dbReference type="EMBL" id="PHJ15441.1"/>
    </source>
</evidence>
<comment type="caution">
    <text evidence="1">The sequence shown here is derived from an EMBL/GenBank/DDBJ whole genome shotgun (WGS) entry which is preliminary data.</text>
</comment>
<reference evidence="1 2" key="1">
    <citation type="journal article" date="2017" name="Int. J. Parasitol.">
        <title>The genome of the protozoan parasite Cystoisospora suis and a reverse vaccinology approach to identify vaccine candidates.</title>
        <authorList>
            <person name="Palmieri N."/>
            <person name="Shrestha A."/>
            <person name="Ruttkowski B."/>
            <person name="Beck T."/>
            <person name="Vogl C."/>
            <person name="Tomley F."/>
            <person name="Blake D.P."/>
            <person name="Joachim A."/>
        </authorList>
    </citation>
    <scope>NUCLEOTIDE SEQUENCE [LARGE SCALE GENOMIC DNA]</scope>
    <source>
        <strain evidence="1 2">Wien I</strain>
    </source>
</reference>
<protein>
    <submittedName>
        <fullName evidence="1">Uncharacterized protein</fullName>
    </submittedName>
</protein>
<gene>
    <name evidence="1" type="ORF">CSUI_010748</name>
</gene>
<dbReference type="Proteomes" id="UP000221165">
    <property type="component" value="Unassembled WGS sequence"/>
</dbReference>
<evidence type="ECO:0000313" key="2">
    <source>
        <dbReference type="Proteomes" id="UP000221165"/>
    </source>
</evidence>
<dbReference type="AlphaFoldDB" id="A0A2C6J9G5"/>
<dbReference type="VEuPathDB" id="ToxoDB:CSUI_010748"/>
<keyword evidence="2" id="KW-1185">Reference proteome</keyword>